<evidence type="ECO:0000256" key="3">
    <source>
        <dbReference type="ARBA" id="ARBA00022729"/>
    </source>
</evidence>
<gene>
    <name evidence="7" type="ORF">RXV79_16900</name>
</gene>
<dbReference type="PANTHER" id="PTHR12338">
    <property type="entry name" value="AUTOTRANSPORTER"/>
    <property type="match status" value="1"/>
</dbReference>
<evidence type="ECO:0000256" key="1">
    <source>
        <dbReference type="ARBA" id="ARBA00004613"/>
    </source>
</evidence>
<feature type="signal peptide" evidence="5">
    <location>
        <begin position="1"/>
        <end position="35"/>
    </location>
</feature>
<evidence type="ECO:0000256" key="5">
    <source>
        <dbReference type="SAM" id="SignalP"/>
    </source>
</evidence>
<evidence type="ECO:0000259" key="6">
    <source>
        <dbReference type="SMART" id="SM00912"/>
    </source>
</evidence>
<comment type="subcellular location">
    <subcellularLocation>
        <location evidence="1">Secreted</location>
    </subcellularLocation>
</comment>
<evidence type="ECO:0000313" key="7">
    <source>
        <dbReference type="EMBL" id="WOB06598.1"/>
    </source>
</evidence>
<evidence type="ECO:0000313" key="8">
    <source>
        <dbReference type="Proteomes" id="UP001303946"/>
    </source>
</evidence>
<dbReference type="Proteomes" id="UP001303946">
    <property type="component" value="Chromosome"/>
</dbReference>
<dbReference type="InterPro" id="IPR012334">
    <property type="entry name" value="Pectin_lyas_fold"/>
</dbReference>
<dbReference type="InterPro" id="IPR011050">
    <property type="entry name" value="Pectin_lyase_fold/virulence"/>
</dbReference>
<keyword evidence="2" id="KW-0964">Secreted</keyword>
<proteinExistence type="predicted"/>
<evidence type="ECO:0000256" key="4">
    <source>
        <dbReference type="SAM" id="MobiDB-lite"/>
    </source>
</evidence>
<evidence type="ECO:0000256" key="2">
    <source>
        <dbReference type="ARBA" id="ARBA00022525"/>
    </source>
</evidence>
<keyword evidence="3 5" id="KW-0732">Signal</keyword>
<name>A0ABZ0CUM9_9BURK</name>
<dbReference type="Gene3D" id="2.160.20.10">
    <property type="entry name" value="Single-stranded right-handed beta-helix, Pectin lyase-like"/>
    <property type="match status" value="1"/>
</dbReference>
<feature type="domain" description="Filamentous haemagglutinin FhaB/tRNA nuclease CdiA-like TPS" evidence="6">
    <location>
        <begin position="33"/>
        <end position="145"/>
    </location>
</feature>
<dbReference type="Pfam" id="PF05860">
    <property type="entry name" value="TPS"/>
    <property type="match status" value="1"/>
</dbReference>
<organism evidence="7 8">
    <name type="scientific">Piscinibacter gummiphilus</name>
    <dbReference type="NCBI Taxonomy" id="946333"/>
    <lineage>
        <taxon>Bacteria</taxon>
        <taxon>Pseudomonadati</taxon>
        <taxon>Pseudomonadota</taxon>
        <taxon>Betaproteobacteria</taxon>
        <taxon>Burkholderiales</taxon>
        <taxon>Sphaerotilaceae</taxon>
        <taxon>Piscinibacter</taxon>
    </lineage>
</organism>
<feature type="chain" id="PRO_5045191009" evidence="5">
    <location>
        <begin position="36"/>
        <end position="1768"/>
    </location>
</feature>
<dbReference type="InterPro" id="IPR050909">
    <property type="entry name" value="Bact_Autotransporter_VF"/>
</dbReference>
<dbReference type="PANTHER" id="PTHR12338:SF8">
    <property type="entry name" value="HEME_HEMOPEXIN-BINDING PROTEIN"/>
    <property type="match status" value="1"/>
</dbReference>
<protein>
    <submittedName>
        <fullName evidence="7">Filamentous hemagglutinin N-terminal domain-containing protein</fullName>
    </submittedName>
</protein>
<accession>A0ABZ0CUM9</accession>
<keyword evidence="8" id="KW-1185">Reference proteome</keyword>
<dbReference type="SUPFAM" id="SSF51126">
    <property type="entry name" value="Pectin lyase-like"/>
    <property type="match status" value="1"/>
</dbReference>
<dbReference type="EMBL" id="CP136336">
    <property type="protein sequence ID" value="WOB06598.1"/>
    <property type="molecule type" value="Genomic_DNA"/>
</dbReference>
<dbReference type="RefSeq" id="WP_316699116.1">
    <property type="nucleotide sequence ID" value="NZ_CP136336.1"/>
</dbReference>
<sequence>MKQHATTPFRLRSLSREMSLIFGASTLLAMPLAQAAPQGGSVTAGQASIQQNGALTTVTQGSQRAAIDWRSFNVGANETVNFVQPNASAAILNRVVGNDPSAIFGRITANGQVLLINPNGILFGRTAQVDVGALTATTSNLSNADFMAGRLQFNEPGKPGATVENQGRITVAEGGFAAFVGRQVANSGVITARLGKVALAGGDAFVLDLYGDKLVNLVVDPAAMTALTDASGQPLAARVDHSGDIVADGGRVQLSVATVKRLVDNLINLSGTVRATSFTSAPGLISLHGDANTRVNVSGTLDTSGERGGRVDVTGREVHLHSGASLAATGGQGSIAVGGDWQGRGALAHADTVNVAQGATLDASGGTHGDGGTVVLWSDKNTQFAGRIDANGGSTAGNAGQVEVSSKGTLGFQGDVGVFATNGQQGSLLLDPLNLTIAATSSGDSQVSADQLRYFLTRGTNVTLSADQNVTVDAEVNGLVSGGGGTAGGGLTLTAGNNLAVNQSIVLNNGTLNLTATNGTLSQANGTVLYTGSGAANLRGGAGVDLGQVLSGGAVDIRSAGGAVTVRNALVSATANGAAAPVSSLVVGAAGSVSLSGALVQGNAQVTSTNGAVSLANAVLQSNAGNVLVTAGTTVSSAANNVGIVSGGVATVTAGGAIDLGVLASSGTASLSSTSAGVTVRQAIAGVGGTATQGLDIHAAGPVSLAGARAGSGGISVLTTSGDITSQGASAAQGGLVSSGGVQLVATTGHAGTTAAPLRVQAGGDVGIDGGAGVTAATVLGAGDINLSSGAGHVTVSQAIAALAGSADASTVTRPTSVFVTARDAVDVSGAVSGAGGVSITSREGAVTVRNSIFSDGAVAVSAMGALSIQDGAGIATTQAGAAGSVSLLSFNGPVTLGTGGIRAAGTGSDISLTGATVTVNGDIQTRSGTITLEAGTGGVQVLSSGTSNDAALNATLDAGNDAALSRIVIHSDGSVDVGEMIAYNSIYIHTNAGDVTLRRGLGGNASGVFAGSPVLLNTGYVDLARGYLSQYRPNVGSLYIATPGSVELNGLNLDGNANATDTTPGLSITAGRRIVSNNEIAVNKGDIVLTSTGTGATDGVYLGSSVYSRGYDSVGTDGVRGGSDDLKIGYGIRIGGRVLGLFDNTLEMAQLPVNNFIVSWYEAGPGNPPPLHQVRTDAQGFVVDTAGVRVRNPDGSYQMVGVLSTLASLNASDLAVHNVTLAGVVASGPNQGIAIDSVRGEPAATDGLGNLRVVTQEIAKIEIANNVANYQDPANVGTLVAPTTGTAASREIAITTPTIAGVANHTAQTPMRLAETPVLTTLTQTPIVSAPTQSGVVAATHGIGLKLLSFRESGDASSQVWNTSIRMADSANFSSYFFRVDGASLNQLVIPDLTSTVPVEGVFSVTVPALAVRTYRDSGNQLVTEVVQLPNGAGTATHTFRIETSGSSELARLEQVTLANVNLSSLSNSAPSGATQVSAWSASGWRDLGTTAIVRLSSPALSRPGTADGVALSGGVLTSTGSTTGALQSSATIAPNYELLVPRFLQPTPFGALQPLNPLSEPRTFQVTNVLADAVSTASSTTRVGTRVFVYDGVIDTSNGTRTFDSNTGVAIPGLGGIPGFNNSTVGFAGVGAGFGAVGNGTAGSTGVGSTSGQGVTGATIPGGLSGTGTAPPLPVVEDRSTQDVANGGANSPEATGQPGSTELAFSVRPAAEADLGRGQSVPGSAVNVFKRLYRLATSSSPGVCAPGVVQQAPSPEGGTGRDCPAK</sequence>
<dbReference type="NCBIfam" id="TIGR01901">
    <property type="entry name" value="adhes_NPXG"/>
    <property type="match status" value="1"/>
</dbReference>
<reference evidence="7 8" key="1">
    <citation type="submission" date="2023-10" db="EMBL/GenBank/DDBJ databases">
        <title>Bacteria for the degradation of biodegradable plastic PBAT(Polybutylene adipate terephthalate).</title>
        <authorList>
            <person name="Weon H.-Y."/>
            <person name="Yeon J."/>
        </authorList>
    </citation>
    <scope>NUCLEOTIDE SEQUENCE [LARGE SCALE GENOMIC DNA]</scope>
    <source>
        <strain evidence="7 8">SBD 7-3</strain>
    </source>
</reference>
<feature type="region of interest" description="Disordered" evidence="4">
    <location>
        <begin position="1742"/>
        <end position="1768"/>
    </location>
</feature>
<dbReference type="SMART" id="SM00912">
    <property type="entry name" value="Haemagg_act"/>
    <property type="match status" value="1"/>
</dbReference>
<dbReference type="InterPro" id="IPR008638">
    <property type="entry name" value="FhaB/CdiA-like_TPS"/>
</dbReference>